<organism evidence="2">
    <name type="scientific">Androctonus bicolor</name>
    <dbReference type="NCBI Taxonomy" id="748906"/>
    <lineage>
        <taxon>Eukaryota</taxon>
        <taxon>Metazoa</taxon>
        <taxon>Ecdysozoa</taxon>
        <taxon>Arthropoda</taxon>
        <taxon>Chelicerata</taxon>
        <taxon>Arachnida</taxon>
        <taxon>Scorpiones</taxon>
        <taxon>Buthida</taxon>
        <taxon>Buthoidea</taxon>
        <taxon>Buthidae</taxon>
        <taxon>Androctonus</taxon>
    </lineage>
</organism>
<reference evidence="2" key="1">
    <citation type="journal article" date="2015" name="J. Proteomics">
        <title>Unique diversity of the venom peptides from the scorpion Androctonus bicolor revealed by transcriptomic and proteomic analysis.</title>
        <authorList>
            <person name="Zhang L."/>
            <person name="Shi W."/>
            <person name="Zeng X.C."/>
            <person name="Ge F."/>
            <person name="Yang M."/>
            <person name="Nie Y."/>
            <person name="Bao A."/>
            <person name="Wu S."/>
            <person name="E G."/>
        </authorList>
    </citation>
    <scope>NUCLEOTIDE SEQUENCE</scope>
</reference>
<protein>
    <submittedName>
        <fullName evidence="2">Cellular protein AbCp-26</fullName>
    </submittedName>
</protein>
<dbReference type="EMBL" id="KJ787555">
    <property type="protein sequence ID" value="AIX87750.1"/>
    <property type="molecule type" value="mRNA"/>
</dbReference>
<evidence type="ECO:0000313" key="2">
    <source>
        <dbReference type="EMBL" id="AIX87750.1"/>
    </source>
</evidence>
<feature type="transmembrane region" description="Helical" evidence="1">
    <location>
        <begin position="26"/>
        <end position="53"/>
    </location>
</feature>
<proteinExistence type="evidence at transcript level"/>
<keyword evidence="1" id="KW-0812">Transmembrane</keyword>
<keyword evidence="1" id="KW-0472">Membrane</keyword>
<dbReference type="AlphaFoldDB" id="A0A0K0LC60"/>
<keyword evidence="1" id="KW-1133">Transmembrane helix</keyword>
<name>A0A0K0LC60_9SCOR</name>
<sequence length="105" mass="12843">QKSPKLFVRNLTDDFRQFEIADCGPFLSIVVLSVIFYFHKFYCCGILCLYVVVHLFHFHENSRFFVDKIHRFLLHMSAVWLKIDSCNHQPVKRHLYRRRRLKYFC</sequence>
<feature type="non-terminal residue" evidence="2">
    <location>
        <position position="1"/>
    </location>
</feature>
<evidence type="ECO:0000256" key="1">
    <source>
        <dbReference type="SAM" id="Phobius"/>
    </source>
</evidence>
<accession>A0A0K0LC60</accession>